<accession>A0A2A5T3Z3</accession>
<reference evidence="2" key="1">
    <citation type="submission" date="2017-04" db="EMBL/GenBank/DDBJ databases">
        <title>Genome evolution of the luminous symbionts of deep sea anglerfish.</title>
        <authorList>
            <person name="Hendry T.A."/>
        </authorList>
    </citation>
    <scope>NUCLEOTIDE SEQUENCE [LARGE SCALE GENOMIC DNA]</scope>
</reference>
<keyword evidence="2" id="KW-1185">Reference proteome</keyword>
<proteinExistence type="predicted"/>
<evidence type="ECO:0000313" key="2">
    <source>
        <dbReference type="Proteomes" id="UP000219020"/>
    </source>
</evidence>
<dbReference type="EMBL" id="NBYY01000013">
    <property type="protein sequence ID" value="PCS22883.1"/>
    <property type="molecule type" value="Genomic_DNA"/>
</dbReference>
<organism evidence="1 2">
    <name type="scientific">Candidatus Enterovibrio escicola</name>
    <dbReference type="NCBI Taxonomy" id="1927127"/>
    <lineage>
        <taxon>Bacteria</taxon>
        <taxon>Pseudomonadati</taxon>
        <taxon>Pseudomonadota</taxon>
        <taxon>Gammaproteobacteria</taxon>
        <taxon>Vibrionales</taxon>
        <taxon>Vibrionaceae</taxon>
        <taxon>Enterovibrio</taxon>
    </lineage>
</organism>
<evidence type="ECO:0000313" key="1">
    <source>
        <dbReference type="EMBL" id="PCS22883.1"/>
    </source>
</evidence>
<comment type="caution">
    <text evidence="1">The sequence shown here is derived from an EMBL/GenBank/DDBJ whole genome shotgun (WGS) entry which is preliminary data.</text>
</comment>
<name>A0A2A5T3Z3_9GAMM</name>
<protein>
    <submittedName>
        <fullName evidence="1">Uncharacterized protein</fullName>
    </submittedName>
</protein>
<gene>
    <name evidence="1" type="ORF">BTN49_1440</name>
</gene>
<dbReference type="Proteomes" id="UP000219020">
    <property type="component" value="Unassembled WGS sequence"/>
</dbReference>
<sequence length="56" mass="6441">MAICVVKDDLGMICEELPAHSCQLLTVYKVHKIVEFYEKLLKPDVVRIILQVLREG</sequence>
<dbReference type="AlphaFoldDB" id="A0A2A5T3Z3"/>